<dbReference type="PANTHER" id="PTHR31672">
    <property type="entry name" value="BNACNNG10540D PROTEIN"/>
    <property type="match status" value="1"/>
</dbReference>
<sequence length="488" mass="54422">MALDSVEASLEGDGALERISHVLRGLDNTLVELGEVESMLEQESMKARNDRRGESVDGVDLLLVAGTLRRMVGAMMNDVKADPEVQKLLPVAIQKDLNEPTITETGAEACIPDSGSGDLNMTSAESRVSCEHCGHGLVLDPLVWNKLPDHLLVLVLARLPLPDIFLVPRLSKAWLATSKTPSFRKLCAASQYSSKLFGIVSLPSLKGLWLIAYNVYYQKWHYREFVTDNFDRPVNLVNPGFAHDGGLVCFINDEQDSILICNPLTDLWRNIPLLDHGGIKRSWTRLQLVRNVETGCYTVMVVYGTLHGGLFAADCYNSSTGLWSTMDHGCVYASQYAQVFDCEKLESCTAEVNFESYTALQDHLFVMHEMPQPDDSNHYDIMELAIDGATATFTGIHNFWECGLPMAPQSYKFKLFACSRFILLAANNSEIGYPYHHQFLRLVDMNSEDQWQDVPLLKNGPYGYGAGMLKPGFDGVSFMCDLRWDAVP</sequence>
<protein>
    <recommendedName>
        <fullName evidence="1">F-box domain-containing protein</fullName>
    </recommendedName>
</protein>
<dbReference type="EMBL" id="CM026425">
    <property type="protein sequence ID" value="KAG0577198.1"/>
    <property type="molecule type" value="Genomic_DNA"/>
</dbReference>
<feature type="domain" description="F-box" evidence="1">
    <location>
        <begin position="141"/>
        <end position="186"/>
    </location>
</feature>
<comment type="caution">
    <text evidence="2">The sequence shown here is derived from an EMBL/GenBank/DDBJ whole genome shotgun (WGS) entry which is preliminary data.</text>
</comment>
<keyword evidence="3" id="KW-1185">Reference proteome</keyword>
<reference evidence="2" key="1">
    <citation type="submission" date="2020-06" db="EMBL/GenBank/DDBJ databases">
        <title>WGS assembly of Ceratodon purpureus strain R40.</title>
        <authorList>
            <person name="Carey S.B."/>
            <person name="Jenkins J."/>
            <person name="Shu S."/>
            <person name="Lovell J.T."/>
            <person name="Sreedasyam A."/>
            <person name="Maumus F."/>
            <person name="Tiley G.P."/>
            <person name="Fernandez-Pozo N."/>
            <person name="Barry K."/>
            <person name="Chen C."/>
            <person name="Wang M."/>
            <person name="Lipzen A."/>
            <person name="Daum C."/>
            <person name="Saski C.A."/>
            <person name="Payton A.C."/>
            <person name="Mcbreen J.C."/>
            <person name="Conrad R.E."/>
            <person name="Kollar L.M."/>
            <person name="Olsson S."/>
            <person name="Huttunen S."/>
            <person name="Landis J.B."/>
            <person name="Wickett N.J."/>
            <person name="Johnson M.G."/>
            <person name="Rensing S.A."/>
            <person name="Grimwood J."/>
            <person name="Schmutz J."/>
            <person name="Mcdaniel S.F."/>
        </authorList>
    </citation>
    <scope>NUCLEOTIDE SEQUENCE</scope>
    <source>
        <strain evidence="2">R40</strain>
    </source>
</reference>
<dbReference type="PANTHER" id="PTHR31672:SF2">
    <property type="entry name" value="F-BOX DOMAIN-CONTAINING PROTEIN"/>
    <property type="match status" value="1"/>
</dbReference>
<organism evidence="2 3">
    <name type="scientific">Ceratodon purpureus</name>
    <name type="common">Fire moss</name>
    <name type="synonym">Dicranum purpureum</name>
    <dbReference type="NCBI Taxonomy" id="3225"/>
    <lineage>
        <taxon>Eukaryota</taxon>
        <taxon>Viridiplantae</taxon>
        <taxon>Streptophyta</taxon>
        <taxon>Embryophyta</taxon>
        <taxon>Bryophyta</taxon>
        <taxon>Bryophytina</taxon>
        <taxon>Bryopsida</taxon>
        <taxon>Dicranidae</taxon>
        <taxon>Pseudoditrichales</taxon>
        <taxon>Ditrichaceae</taxon>
        <taxon>Ceratodon</taxon>
    </lineage>
</organism>
<dbReference type="SUPFAM" id="SSF81383">
    <property type="entry name" value="F-box domain"/>
    <property type="match status" value="1"/>
</dbReference>
<proteinExistence type="predicted"/>
<name>A0A8T0I3S9_CERPU</name>
<evidence type="ECO:0000313" key="3">
    <source>
        <dbReference type="Proteomes" id="UP000822688"/>
    </source>
</evidence>
<accession>A0A8T0I3S9</accession>
<dbReference type="InterPro" id="IPR036047">
    <property type="entry name" value="F-box-like_dom_sf"/>
</dbReference>
<evidence type="ECO:0000313" key="2">
    <source>
        <dbReference type="EMBL" id="KAG0577198.1"/>
    </source>
</evidence>
<dbReference type="Proteomes" id="UP000822688">
    <property type="component" value="Chromosome 5"/>
</dbReference>
<dbReference type="Pfam" id="PF00646">
    <property type="entry name" value="F-box"/>
    <property type="match status" value="1"/>
</dbReference>
<dbReference type="InterPro" id="IPR050796">
    <property type="entry name" value="SCF_F-box_component"/>
</dbReference>
<dbReference type="PROSITE" id="PS50181">
    <property type="entry name" value="FBOX"/>
    <property type="match status" value="1"/>
</dbReference>
<gene>
    <name evidence="2" type="ORF">KC19_5G138300</name>
</gene>
<dbReference type="InterPro" id="IPR001810">
    <property type="entry name" value="F-box_dom"/>
</dbReference>
<evidence type="ECO:0000259" key="1">
    <source>
        <dbReference type="PROSITE" id="PS50181"/>
    </source>
</evidence>
<dbReference type="AlphaFoldDB" id="A0A8T0I3S9"/>